<accession>A0A9W8A4H0</accession>
<feature type="domain" description="Cyclin N-terminal" evidence="1">
    <location>
        <begin position="17"/>
        <end position="124"/>
    </location>
</feature>
<evidence type="ECO:0000259" key="1">
    <source>
        <dbReference type="Pfam" id="PF00134"/>
    </source>
</evidence>
<dbReference type="OrthoDB" id="10264655at2759"/>
<dbReference type="AlphaFoldDB" id="A0A9W8A4H0"/>
<dbReference type="InterPro" id="IPR006671">
    <property type="entry name" value="Cyclin_N"/>
</dbReference>
<dbReference type="InterPro" id="IPR043198">
    <property type="entry name" value="Cyclin/Ssn8"/>
</dbReference>
<sequence>MTRLSLKNALVSYEQLAETPSRRDGMSQQKENLIRRYACQLIQSAGILLKSPQVVMATAQVLVNRFYYVSSIYQSDLRAIVLGAFLLASKAEEHPQRISSIITVFDALIKMHRGLTTNVLERHESEYEVMKNEMVEGELQIMKKYLK</sequence>
<keyword evidence="3" id="KW-1185">Reference proteome</keyword>
<dbReference type="Gene3D" id="1.10.472.10">
    <property type="entry name" value="Cyclin-like"/>
    <property type="match status" value="1"/>
</dbReference>
<reference evidence="2" key="1">
    <citation type="submission" date="2022-07" db="EMBL/GenBank/DDBJ databases">
        <title>Phylogenomic reconstructions and comparative analyses of Kickxellomycotina fungi.</title>
        <authorList>
            <person name="Reynolds N.K."/>
            <person name="Stajich J.E."/>
            <person name="Barry K."/>
            <person name="Grigoriev I.V."/>
            <person name="Crous P."/>
            <person name="Smith M.E."/>
        </authorList>
    </citation>
    <scope>NUCLEOTIDE SEQUENCE</scope>
    <source>
        <strain evidence="2">NBRC 100468</strain>
    </source>
</reference>
<dbReference type="GO" id="GO:0006357">
    <property type="term" value="P:regulation of transcription by RNA polymerase II"/>
    <property type="evidence" value="ECO:0007669"/>
    <property type="project" value="InterPro"/>
</dbReference>
<protein>
    <recommendedName>
        <fullName evidence="1">Cyclin N-terminal domain-containing protein</fullName>
    </recommendedName>
</protein>
<name>A0A9W8A4H0_9FUNG</name>
<dbReference type="Proteomes" id="UP001150538">
    <property type="component" value="Unassembled WGS sequence"/>
</dbReference>
<evidence type="ECO:0000313" key="3">
    <source>
        <dbReference type="Proteomes" id="UP001150538"/>
    </source>
</evidence>
<dbReference type="EMBL" id="JANBPU010000001">
    <property type="protein sequence ID" value="KAJ1922249.1"/>
    <property type="molecule type" value="Genomic_DNA"/>
</dbReference>
<comment type="caution">
    <text evidence="2">The sequence shown here is derived from an EMBL/GenBank/DDBJ whole genome shotgun (WGS) entry which is preliminary data.</text>
</comment>
<gene>
    <name evidence="2" type="ORF">H4219_000111</name>
</gene>
<dbReference type="PANTHER" id="PTHR10026">
    <property type="entry name" value="CYCLIN"/>
    <property type="match status" value="1"/>
</dbReference>
<dbReference type="InterPro" id="IPR036915">
    <property type="entry name" value="Cyclin-like_sf"/>
</dbReference>
<dbReference type="SUPFAM" id="SSF47954">
    <property type="entry name" value="Cyclin-like"/>
    <property type="match status" value="1"/>
</dbReference>
<evidence type="ECO:0000313" key="2">
    <source>
        <dbReference type="EMBL" id="KAJ1922249.1"/>
    </source>
</evidence>
<dbReference type="GO" id="GO:0016538">
    <property type="term" value="F:cyclin-dependent protein serine/threonine kinase regulator activity"/>
    <property type="evidence" value="ECO:0007669"/>
    <property type="project" value="InterPro"/>
</dbReference>
<proteinExistence type="predicted"/>
<organism evidence="2 3">
    <name type="scientific">Mycoemilia scoparia</name>
    <dbReference type="NCBI Taxonomy" id="417184"/>
    <lineage>
        <taxon>Eukaryota</taxon>
        <taxon>Fungi</taxon>
        <taxon>Fungi incertae sedis</taxon>
        <taxon>Zoopagomycota</taxon>
        <taxon>Kickxellomycotina</taxon>
        <taxon>Kickxellomycetes</taxon>
        <taxon>Kickxellales</taxon>
        <taxon>Kickxellaceae</taxon>
        <taxon>Mycoemilia</taxon>
    </lineage>
</organism>
<dbReference type="Pfam" id="PF00134">
    <property type="entry name" value="Cyclin_N"/>
    <property type="match status" value="1"/>
</dbReference>